<feature type="domain" description="GST N-terminal" evidence="1">
    <location>
        <begin position="1"/>
        <end position="79"/>
    </location>
</feature>
<dbReference type="InterPro" id="IPR040079">
    <property type="entry name" value="Glutathione_S-Trfase"/>
</dbReference>
<evidence type="ECO:0000259" key="2">
    <source>
        <dbReference type="PROSITE" id="PS50405"/>
    </source>
</evidence>
<dbReference type="EMBL" id="RQXV01000001">
    <property type="protein sequence ID" value="RRD01450.1"/>
    <property type="molecule type" value="Genomic_DNA"/>
</dbReference>
<dbReference type="PROSITE" id="PS50404">
    <property type="entry name" value="GST_NTER"/>
    <property type="match status" value="1"/>
</dbReference>
<dbReference type="SFLD" id="SFLDS00019">
    <property type="entry name" value="Glutathione_Transferase_(cytos"/>
    <property type="match status" value="1"/>
</dbReference>
<dbReference type="CDD" id="cd00570">
    <property type="entry name" value="GST_N_family"/>
    <property type="match status" value="1"/>
</dbReference>
<dbReference type="InterPro" id="IPR004045">
    <property type="entry name" value="Glutathione_S-Trfase_N"/>
</dbReference>
<dbReference type="SUPFAM" id="SSF47616">
    <property type="entry name" value="GST C-terminal domain-like"/>
    <property type="match status" value="1"/>
</dbReference>
<dbReference type="Gene3D" id="3.40.30.10">
    <property type="entry name" value="Glutaredoxin"/>
    <property type="match status" value="1"/>
</dbReference>
<dbReference type="CDD" id="cd00299">
    <property type="entry name" value="GST_C_family"/>
    <property type="match status" value="1"/>
</dbReference>
<proteinExistence type="predicted"/>
<feature type="domain" description="GST C-terminal" evidence="2">
    <location>
        <begin position="83"/>
        <end position="208"/>
    </location>
</feature>
<dbReference type="Pfam" id="PF00043">
    <property type="entry name" value="GST_C"/>
    <property type="match status" value="1"/>
</dbReference>
<accession>A0A3P1SWF6</accession>
<dbReference type="SFLD" id="SFLDG00358">
    <property type="entry name" value="Main_(cytGST)"/>
    <property type="match status" value="1"/>
</dbReference>
<dbReference type="InterPro" id="IPR010987">
    <property type="entry name" value="Glutathione-S-Trfase_C-like"/>
</dbReference>
<dbReference type="PANTHER" id="PTHR43968">
    <property type="match status" value="1"/>
</dbReference>
<dbReference type="PANTHER" id="PTHR43968:SF6">
    <property type="entry name" value="GLUTATHIONE S-TRANSFERASE OMEGA"/>
    <property type="match status" value="1"/>
</dbReference>
<dbReference type="InterPro" id="IPR004046">
    <property type="entry name" value="GST_C"/>
</dbReference>
<dbReference type="GO" id="GO:0005737">
    <property type="term" value="C:cytoplasm"/>
    <property type="evidence" value="ECO:0007669"/>
    <property type="project" value="TreeGrafter"/>
</dbReference>
<reference evidence="3 4" key="1">
    <citation type="submission" date="2018-11" db="EMBL/GenBank/DDBJ databases">
        <title>The draft genome sequence of Amphritea balenae JAMM 1525T.</title>
        <authorList>
            <person name="Fang Z."/>
            <person name="Zhang Y."/>
            <person name="Han X."/>
        </authorList>
    </citation>
    <scope>NUCLEOTIDE SEQUENCE [LARGE SCALE GENOMIC DNA]</scope>
    <source>
        <strain evidence="3 4">JAMM 1525</strain>
    </source>
</reference>
<dbReference type="Proteomes" id="UP000267535">
    <property type="component" value="Unassembled WGS sequence"/>
</dbReference>
<keyword evidence="3" id="KW-0808">Transferase</keyword>
<sequence length="237" mass="26184">MIKVISFKICPFVQRITAILEAKGLTYEIEYISLSDKPDWFMAISPTGQVPVLISESGIALFESDAIAEYLDDIAAPLESEVTPEQRALDRAWSYQAAKHYLVQCSTLRSADKETLLERSGKLGKAFAKAELQLSNVEQGAFFKGKHVSNVDMAWLPLLHRADIIRCRTGFDLLEGFPKVQAWQQALMATGLAEKSVATDFEQKFSDFYLSDETYLGAGQDCCGTSSDDVLKAGSCC</sequence>
<dbReference type="InterPro" id="IPR036282">
    <property type="entry name" value="Glutathione-S-Trfase_C_sf"/>
</dbReference>
<evidence type="ECO:0000313" key="4">
    <source>
        <dbReference type="Proteomes" id="UP000267535"/>
    </source>
</evidence>
<dbReference type="PROSITE" id="PS50405">
    <property type="entry name" value="GST_CTER"/>
    <property type="match status" value="1"/>
</dbReference>
<dbReference type="OrthoDB" id="9782992at2"/>
<name>A0A3P1SWF6_9GAMM</name>
<comment type="caution">
    <text evidence="3">The sequence shown here is derived from an EMBL/GenBank/DDBJ whole genome shotgun (WGS) entry which is preliminary data.</text>
</comment>
<dbReference type="GO" id="GO:0016740">
    <property type="term" value="F:transferase activity"/>
    <property type="evidence" value="ECO:0007669"/>
    <property type="project" value="UniProtKB-KW"/>
</dbReference>
<dbReference type="Gene3D" id="1.20.1050.10">
    <property type="match status" value="1"/>
</dbReference>
<dbReference type="InterPro" id="IPR036249">
    <property type="entry name" value="Thioredoxin-like_sf"/>
</dbReference>
<gene>
    <name evidence="3" type="ORF">EHS89_02500</name>
</gene>
<keyword evidence="4" id="KW-1185">Reference proteome</keyword>
<dbReference type="InterPro" id="IPR050983">
    <property type="entry name" value="GST_Omega/HSP26"/>
</dbReference>
<organism evidence="3 4">
    <name type="scientific">Amphritea balenae</name>
    <dbReference type="NCBI Taxonomy" id="452629"/>
    <lineage>
        <taxon>Bacteria</taxon>
        <taxon>Pseudomonadati</taxon>
        <taxon>Pseudomonadota</taxon>
        <taxon>Gammaproteobacteria</taxon>
        <taxon>Oceanospirillales</taxon>
        <taxon>Oceanospirillaceae</taxon>
        <taxon>Amphritea</taxon>
    </lineage>
</organism>
<dbReference type="Pfam" id="PF13409">
    <property type="entry name" value="GST_N_2"/>
    <property type="match status" value="1"/>
</dbReference>
<evidence type="ECO:0000259" key="1">
    <source>
        <dbReference type="PROSITE" id="PS50404"/>
    </source>
</evidence>
<dbReference type="SUPFAM" id="SSF52833">
    <property type="entry name" value="Thioredoxin-like"/>
    <property type="match status" value="1"/>
</dbReference>
<evidence type="ECO:0000313" key="3">
    <source>
        <dbReference type="EMBL" id="RRD01450.1"/>
    </source>
</evidence>
<dbReference type="AlphaFoldDB" id="A0A3P1SWF6"/>
<protein>
    <submittedName>
        <fullName evidence="3">Glutathione S-transferase family protein</fullName>
    </submittedName>
</protein>
<dbReference type="RefSeq" id="WP_124924523.1">
    <property type="nucleotide sequence ID" value="NZ_BMOH01000001.1"/>
</dbReference>